<dbReference type="Proteomes" id="UP000317429">
    <property type="component" value="Chromosome"/>
</dbReference>
<sequence length="49" mass="5510">MPSATKSSFKLHWGIGQQTAYIAAQRQFFAIDDDMPCEIALGRKIVLRV</sequence>
<dbReference type="AlphaFoldDB" id="A0A518DA08"/>
<evidence type="ECO:0000313" key="1">
    <source>
        <dbReference type="EMBL" id="QDU88320.1"/>
    </source>
</evidence>
<dbReference type="RefSeq" id="WP_197527348.1">
    <property type="nucleotide sequence ID" value="NZ_CP036291.1"/>
</dbReference>
<proteinExistence type="predicted"/>
<dbReference type="KEGG" id="pnd:Pla175_16950"/>
<keyword evidence="2" id="KW-1185">Reference proteome</keyword>
<dbReference type="EMBL" id="CP036291">
    <property type="protein sequence ID" value="QDU88320.1"/>
    <property type="molecule type" value="Genomic_DNA"/>
</dbReference>
<protein>
    <submittedName>
        <fullName evidence="1">Uncharacterized protein</fullName>
    </submittedName>
</protein>
<name>A0A518DA08_9BACT</name>
<organism evidence="1 2">
    <name type="scientific">Pirellulimonas nuda</name>
    <dbReference type="NCBI Taxonomy" id="2528009"/>
    <lineage>
        <taxon>Bacteria</taxon>
        <taxon>Pseudomonadati</taxon>
        <taxon>Planctomycetota</taxon>
        <taxon>Planctomycetia</taxon>
        <taxon>Pirellulales</taxon>
        <taxon>Lacipirellulaceae</taxon>
        <taxon>Pirellulimonas</taxon>
    </lineage>
</organism>
<gene>
    <name evidence="1" type="ORF">Pla175_16950</name>
</gene>
<accession>A0A518DA08</accession>
<evidence type="ECO:0000313" key="2">
    <source>
        <dbReference type="Proteomes" id="UP000317429"/>
    </source>
</evidence>
<reference evidence="1 2" key="1">
    <citation type="submission" date="2019-02" db="EMBL/GenBank/DDBJ databases">
        <title>Deep-cultivation of Planctomycetes and their phenomic and genomic characterization uncovers novel biology.</title>
        <authorList>
            <person name="Wiegand S."/>
            <person name="Jogler M."/>
            <person name="Boedeker C."/>
            <person name="Pinto D."/>
            <person name="Vollmers J."/>
            <person name="Rivas-Marin E."/>
            <person name="Kohn T."/>
            <person name="Peeters S.H."/>
            <person name="Heuer A."/>
            <person name="Rast P."/>
            <person name="Oberbeckmann S."/>
            <person name="Bunk B."/>
            <person name="Jeske O."/>
            <person name="Meyerdierks A."/>
            <person name="Storesund J.E."/>
            <person name="Kallscheuer N."/>
            <person name="Luecker S."/>
            <person name="Lage O.M."/>
            <person name="Pohl T."/>
            <person name="Merkel B.J."/>
            <person name="Hornburger P."/>
            <person name="Mueller R.-W."/>
            <person name="Bruemmer F."/>
            <person name="Labrenz M."/>
            <person name="Spormann A.M."/>
            <person name="Op den Camp H."/>
            <person name="Overmann J."/>
            <person name="Amann R."/>
            <person name="Jetten M.S.M."/>
            <person name="Mascher T."/>
            <person name="Medema M.H."/>
            <person name="Devos D.P."/>
            <person name="Kaster A.-K."/>
            <person name="Ovreas L."/>
            <person name="Rohde M."/>
            <person name="Galperin M.Y."/>
            <person name="Jogler C."/>
        </authorList>
    </citation>
    <scope>NUCLEOTIDE SEQUENCE [LARGE SCALE GENOMIC DNA]</scope>
    <source>
        <strain evidence="1 2">Pla175</strain>
    </source>
</reference>